<accession>A0A650BV67</accession>
<dbReference type="Proteomes" id="UP000424348">
    <property type="component" value="Genome"/>
</dbReference>
<evidence type="ECO:0000313" key="2">
    <source>
        <dbReference type="Proteomes" id="UP000424348"/>
    </source>
</evidence>
<organismHost>
    <name type="scientific">Heliosciurus ruwenzorii</name>
    <name type="common">Ruwenzori sun squirrel</name>
    <dbReference type="NCBI Taxonomy" id="226685"/>
</organismHost>
<reference evidence="1 2" key="1">
    <citation type="submission" date="2019-11" db="EMBL/GenBank/DDBJ databases">
        <authorList>
            <person name="Cohen Gihon I."/>
            <person name="Israeli O."/>
            <person name="Shifman O."/>
            <person name="Erez N."/>
            <person name="Melamed S."/>
            <person name="Paran N."/>
            <person name="Beth-Din A."/>
            <person name="Zvi A."/>
        </authorList>
    </citation>
    <scope>NUCLEOTIDE SEQUENCE [LARGE SCALE GENOMIC DNA]</scope>
    <source>
        <strain evidence="1 2">Israel_2018</strain>
    </source>
</reference>
<organismHost>
    <name type="scientific">Cynomys parvidens</name>
    <name type="common">Utah prairie dog</name>
    <dbReference type="NCBI Taxonomy" id="99827"/>
</organismHost>
<evidence type="ECO:0000313" key="1">
    <source>
        <dbReference type="EMBL" id="QGQ59919.1"/>
    </source>
</evidence>
<organismHost>
    <name type="scientific">Homo sapiens</name>
    <name type="common">Human</name>
    <dbReference type="NCBI Taxonomy" id="9606"/>
</organismHost>
<name>A0A650BV67_MONPV</name>
<sequence>MYDGWELVTMTESRLSALHTILHDNTIMMLHCYEAYMLQDTFNVLTEHIFRNIY</sequence>
<protein>
    <submittedName>
        <fullName evidence="1">Kelch repeat and BTB domain-containing protein 2</fullName>
    </submittedName>
</protein>
<dbReference type="EMBL" id="MN648051">
    <property type="protein sequence ID" value="QGQ59919.1"/>
    <property type="molecule type" value="Genomic_DNA"/>
</dbReference>
<organismHost>
    <name type="scientific">Mus musculus</name>
    <name type="common">Mouse</name>
    <dbReference type="NCBI Taxonomy" id="10090"/>
</organismHost>
<organismHost>
    <name type="scientific">Gliridae</name>
    <name type="common">dormice</name>
    <dbReference type="NCBI Taxonomy" id="30650"/>
</organismHost>
<organismHost>
    <name type="scientific">Cynomys leucurus</name>
    <name type="common">White-tailed prairie dog</name>
    <dbReference type="NCBI Taxonomy" id="99825"/>
</organismHost>
<organismHost>
    <name type="scientific">Cynomys mexicanus</name>
    <name type="common">Mexican prairie dog</name>
    <dbReference type="NCBI Taxonomy" id="99826"/>
</organismHost>
<gene>
    <name evidence="1" type="primary">KBTB2_2</name>
    <name evidence="1" type="ORF">PDLMKLCO_00199</name>
</gene>
<organism evidence="1 2">
    <name type="scientific">Monkeypox virus</name>
    <name type="common">MPXV</name>
    <dbReference type="NCBI Taxonomy" id="10244"/>
    <lineage>
        <taxon>Viruses</taxon>
        <taxon>Varidnaviria</taxon>
        <taxon>Bamfordvirae</taxon>
        <taxon>Nucleocytoviricota</taxon>
        <taxon>Pokkesviricetes</taxon>
        <taxon>Chitovirales</taxon>
        <taxon>Poxviridae</taxon>
        <taxon>Chordopoxvirinae</taxon>
        <taxon>Orthopoxvirus</taxon>
        <taxon>Orthopoxvirus monkeypox</taxon>
    </lineage>
</organism>
<organismHost>
    <name type="scientific">Cynomys gunnisoni</name>
    <name type="common">Gunnison's prairie dog</name>
    <name type="synonym">Spermophilus gunnisoni</name>
    <dbReference type="NCBI Taxonomy" id="45479"/>
</organismHost>
<organismHost>
    <name type="scientific">Cynomys ludovicianus</name>
    <name type="common">Black-tailed prairie dog</name>
    <dbReference type="NCBI Taxonomy" id="45480"/>
</organismHost>
<proteinExistence type="predicted"/>